<evidence type="ECO:0000256" key="10">
    <source>
        <dbReference type="ARBA" id="ARBA00022989"/>
    </source>
</evidence>
<keyword evidence="11 14" id="KW-0482">Metalloprotease</keyword>
<reference evidence="18 19" key="1">
    <citation type="submission" date="2018-11" db="EMBL/GenBank/DDBJ databases">
        <authorList>
            <person name="Da X."/>
        </authorList>
    </citation>
    <scope>NUCLEOTIDE SEQUENCE [LARGE SCALE GENOMIC DNA]</scope>
    <source>
        <strain evidence="18 19">S14-144</strain>
    </source>
</reference>
<dbReference type="InterPro" id="IPR027417">
    <property type="entry name" value="P-loop_NTPase"/>
</dbReference>
<dbReference type="InterPro" id="IPR041569">
    <property type="entry name" value="AAA_lid_3"/>
</dbReference>
<evidence type="ECO:0000256" key="6">
    <source>
        <dbReference type="ARBA" id="ARBA00022741"/>
    </source>
</evidence>
<dbReference type="InterPro" id="IPR003593">
    <property type="entry name" value="AAA+_ATPase"/>
</dbReference>
<reference evidence="18 19" key="2">
    <citation type="submission" date="2018-12" db="EMBL/GenBank/DDBJ databases">
        <title>Nakamurella antarcticus sp. nov., isolated from Antarctica South Shetland Islands soil.</title>
        <authorList>
            <person name="Peng F."/>
        </authorList>
    </citation>
    <scope>NUCLEOTIDE SEQUENCE [LARGE SCALE GENOMIC DNA]</scope>
    <source>
        <strain evidence="18 19">S14-144</strain>
    </source>
</reference>
<evidence type="ECO:0000313" key="19">
    <source>
        <dbReference type="Proteomes" id="UP000268084"/>
    </source>
</evidence>
<evidence type="ECO:0000256" key="1">
    <source>
        <dbReference type="ARBA" id="ARBA00004370"/>
    </source>
</evidence>
<evidence type="ECO:0000256" key="7">
    <source>
        <dbReference type="ARBA" id="ARBA00022801"/>
    </source>
</evidence>
<feature type="binding site" evidence="14">
    <location>
        <position position="426"/>
    </location>
    <ligand>
        <name>Zn(2+)</name>
        <dbReference type="ChEBI" id="CHEBI:29105"/>
        <note>catalytic</note>
    </ligand>
</feature>
<evidence type="ECO:0000256" key="11">
    <source>
        <dbReference type="ARBA" id="ARBA00023049"/>
    </source>
</evidence>
<dbReference type="Pfam" id="PF00004">
    <property type="entry name" value="AAA"/>
    <property type="match status" value="1"/>
</dbReference>
<dbReference type="GO" id="GO:0030163">
    <property type="term" value="P:protein catabolic process"/>
    <property type="evidence" value="ECO:0007669"/>
    <property type="project" value="UniProtKB-UniRule"/>
</dbReference>
<dbReference type="Gene3D" id="3.40.50.300">
    <property type="entry name" value="P-loop containing nucleotide triphosphate hydrolases"/>
    <property type="match status" value="1"/>
</dbReference>
<evidence type="ECO:0000259" key="17">
    <source>
        <dbReference type="SMART" id="SM00382"/>
    </source>
</evidence>
<dbReference type="NCBIfam" id="TIGR01241">
    <property type="entry name" value="FtsH_fam"/>
    <property type="match status" value="1"/>
</dbReference>
<evidence type="ECO:0000256" key="8">
    <source>
        <dbReference type="ARBA" id="ARBA00022833"/>
    </source>
</evidence>
<keyword evidence="14" id="KW-1003">Cell membrane</keyword>
<accession>A0A3G8ZP62</accession>
<keyword evidence="10 14" id="KW-1133">Transmembrane helix</keyword>
<dbReference type="Pfam" id="PF17862">
    <property type="entry name" value="AAA_lid_3"/>
    <property type="match status" value="1"/>
</dbReference>
<dbReference type="RefSeq" id="WP_124799822.1">
    <property type="nucleotide sequence ID" value="NZ_CP034170.1"/>
</dbReference>
<feature type="compositionally biased region" description="Low complexity" evidence="16">
    <location>
        <begin position="672"/>
        <end position="682"/>
    </location>
</feature>
<keyword evidence="12 14" id="KW-0472">Membrane</keyword>
<dbReference type="SUPFAM" id="SSF140990">
    <property type="entry name" value="FtsH protease domain-like"/>
    <property type="match status" value="1"/>
</dbReference>
<dbReference type="EC" id="3.4.24.-" evidence="14"/>
<dbReference type="OrthoDB" id="9809379at2"/>
<dbReference type="GO" id="GO:0008270">
    <property type="term" value="F:zinc ion binding"/>
    <property type="evidence" value="ECO:0007669"/>
    <property type="project" value="UniProtKB-UniRule"/>
</dbReference>
<gene>
    <name evidence="18" type="primary">hflB</name>
    <name evidence="14" type="synonym">ftsH</name>
    <name evidence="18" type="ORF">EH165_12985</name>
</gene>
<comment type="subcellular location">
    <subcellularLocation>
        <location evidence="14">Cell membrane</location>
        <topology evidence="14">Multi-pass membrane protein</topology>
        <orientation evidence="14">Cytoplasmic side</orientation>
    </subcellularLocation>
    <subcellularLocation>
        <location evidence="1">Membrane</location>
    </subcellularLocation>
</comment>
<comment type="function">
    <text evidence="14">Acts as a processive, ATP-dependent zinc metallopeptidase for both cytoplasmic and membrane proteins. Plays a role in the quality control of integral membrane proteins.</text>
</comment>
<feature type="binding site" evidence="14">
    <location>
        <begin position="204"/>
        <end position="211"/>
    </location>
    <ligand>
        <name>ATP</name>
        <dbReference type="ChEBI" id="CHEBI:30616"/>
    </ligand>
</feature>
<dbReference type="FunFam" id="1.10.8.60:FF:000001">
    <property type="entry name" value="ATP-dependent zinc metalloprotease FtsH"/>
    <property type="match status" value="1"/>
</dbReference>
<feature type="compositionally biased region" description="Polar residues" evidence="16">
    <location>
        <begin position="727"/>
        <end position="744"/>
    </location>
</feature>
<dbReference type="Gene3D" id="1.10.8.60">
    <property type="match status" value="1"/>
</dbReference>
<dbReference type="HAMAP" id="MF_01458">
    <property type="entry name" value="FtsH"/>
    <property type="match status" value="1"/>
</dbReference>
<comment type="similarity">
    <text evidence="13 14">In the central section; belongs to the AAA ATPase family.</text>
</comment>
<comment type="subunit">
    <text evidence="14">Homohexamer.</text>
</comment>
<keyword evidence="9 14" id="KW-0067">ATP-binding</keyword>
<evidence type="ECO:0000256" key="12">
    <source>
        <dbReference type="ARBA" id="ARBA00023136"/>
    </source>
</evidence>
<name>A0A3G8ZP62_9ACTN</name>
<dbReference type="CDD" id="cd19501">
    <property type="entry name" value="RecA-like_FtsH"/>
    <property type="match status" value="1"/>
</dbReference>
<dbReference type="AlphaFoldDB" id="A0A3G8ZP62"/>
<feature type="compositionally biased region" description="Low complexity" evidence="16">
    <location>
        <begin position="757"/>
        <end position="768"/>
    </location>
</feature>
<comment type="similarity">
    <text evidence="2 14">In the C-terminal section; belongs to the peptidase M41 family.</text>
</comment>
<dbReference type="GO" id="GO:0005886">
    <property type="term" value="C:plasma membrane"/>
    <property type="evidence" value="ECO:0007669"/>
    <property type="project" value="UniProtKB-SubCell"/>
</dbReference>
<dbReference type="InterPro" id="IPR000642">
    <property type="entry name" value="Peptidase_M41"/>
</dbReference>
<evidence type="ECO:0000256" key="5">
    <source>
        <dbReference type="ARBA" id="ARBA00022723"/>
    </source>
</evidence>
<dbReference type="PRINTS" id="PR00830">
    <property type="entry name" value="ENDOLAPTASE"/>
</dbReference>
<dbReference type="SMART" id="SM00382">
    <property type="entry name" value="AAA"/>
    <property type="match status" value="1"/>
</dbReference>
<dbReference type="SUPFAM" id="SSF52540">
    <property type="entry name" value="P-loop containing nucleoside triphosphate hydrolases"/>
    <property type="match status" value="1"/>
</dbReference>
<dbReference type="Pfam" id="PF01434">
    <property type="entry name" value="Peptidase_M41"/>
    <property type="match status" value="1"/>
</dbReference>
<dbReference type="GO" id="GO:0006508">
    <property type="term" value="P:proteolysis"/>
    <property type="evidence" value="ECO:0007669"/>
    <property type="project" value="UniProtKB-KW"/>
</dbReference>
<keyword evidence="5 14" id="KW-0479">Metal-binding</keyword>
<proteinExistence type="inferred from homology"/>
<dbReference type="PANTHER" id="PTHR23076:SF97">
    <property type="entry name" value="ATP-DEPENDENT ZINC METALLOPROTEASE YME1L1"/>
    <property type="match status" value="1"/>
</dbReference>
<feature type="binding site" evidence="14">
    <location>
        <position position="430"/>
    </location>
    <ligand>
        <name>Zn(2+)</name>
        <dbReference type="ChEBI" id="CHEBI:29105"/>
        <note>catalytic</note>
    </ligand>
</feature>
<dbReference type="GO" id="GO:0004222">
    <property type="term" value="F:metalloendopeptidase activity"/>
    <property type="evidence" value="ECO:0007669"/>
    <property type="project" value="InterPro"/>
</dbReference>
<feature type="transmembrane region" description="Helical" evidence="14">
    <location>
        <begin position="6"/>
        <end position="27"/>
    </location>
</feature>
<evidence type="ECO:0000256" key="3">
    <source>
        <dbReference type="ARBA" id="ARBA00022670"/>
    </source>
</evidence>
<dbReference type="KEGG" id="nak:EH165_12985"/>
<comment type="cofactor">
    <cofactor evidence="14">
        <name>Zn(2+)</name>
        <dbReference type="ChEBI" id="CHEBI:29105"/>
    </cofactor>
    <text evidence="14">Binds 1 zinc ion per subunit.</text>
</comment>
<dbReference type="FunFam" id="1.20.58.760:FF:000001">
    <property type="entry name" value="ATP-dependent zinc metalloprotease FtsH"/>
    <property type="match status" value="1"/>
</dbReference>
<evidence type="ECO:0000256" key="4">
    <source>
        <dbReference type="ARBA" id="ARBA00022692"/>
    </source>
</evidence>
<evidence type="ECO:0000256" key="16">
    <source>
        <dbReference type="SAM" id="MobiDB-lite"/>
    </source>
</evidence>
<dbReference type="InterPro" id="IPR037219">
    <property type="entry name" value="Peptidase_M41-like"/>
</dbReference>
<evidence type="ECO:0000256" key="15">
    <source>
        <dbReference type="RuleBase" id="RU003651"/>
    </source>
</evidence>
<evidence type="ECO:0000256" key="13">
    <source>
        <dbReference type="ARBA" id="ARBA00061570"/>
    </source>
</evidence>
<dbReference type="InterPro" id="IPR003960">
    <property type="entry name" value="ATPase_AAA_CS"/>
</dbReference>
<keyword evidence="4 14" id="KW-0812">Transmembrane</keyword>
<dbReference type="Gene3D" id="1.20.58.760">
    <property type="entry name" value="Peptidase M41"/>
    <property type="match status" value="1"/>
</dbReference>
<feature type="domain" description="AAA+ ATPase" evidence="17">
    <location>
        <begin position="196"/>
        <end position="335"/>
    </location>
</feature>
<dbReference type="GO" id="GO:0016887">
    <property type="term" value="F:ATP hydrolysis activity"/>
    <property type="evidence" value="ECO:0007669"/>
    <property type="project" value="UniProtKB-UniRule"/>
</dbReference>
<evidence type="ECO:0000256" key="14">
    <source>
        <dbReference type="HAMAP-Rule" id="MF_01458"/>
    </source>
</evidence>
<keyword evidence="3 14" id="KW-0645">Protease</keyword>
<dbReference type="InterPro" id="IPR003959">
    <property type="entry name" value="ATPase_AAA_core"/>
</dbReference>
<feature type="transmembrane region" description="Helical" evidence="14">
    <location>
        <begin position="112"/>
        <end position="133"/>
    </location>
</feature>
<feature type="compositionally biased region" description="Low complexity" evidence="16">
    <location>
        <begin position="708"/>
        <end position="717"/>
    </location>
</feature>
<keyword evidence="8 14" id="KW-0862">Zinc</keyword>
<protein>
    <recommendedName>
        <fullName evidence="14">ATP-dependent zinc metalloprotease FtsH</fullName>
        <ecNumber evidence="14">3.4.24.-</ecNumber>
    </recommendedName>
</protein>
<keyword evidence="19" id="KW-1185">Reference proteome</keyword>
<dbReference type="EMBL" id="CP034170">
    <property type="protein sequence ID" value="AZI58918.1"/>
    <property type="molecule type" value="Genomic_DNA"/>
</dbReference>
<dbReference type="Proteomes" id="UP000268084">
    <property type="component" value="Chromosome"/>
</dbReference>
<dbReference type="FunFam" id="3.40.50.300:FF:000001">
    <property type="entry name" value="ATP-dependent zinc metalloprotease FtsH"/>
    <property type="match status" value="1"/>
</dbReference>
<keyword evidence="6 14" id="KW-0547">Nucleotide-binding</keyword>
<organism evidence="18 19">
    <name type="scientific">Nakamurella antarctica</name>
    <dbReference type="NCBI Taxonomy" id="1902245"/>
    <lineage>
        <taxon>Bacteria</taxon>
        <taxon>Bacillati</taxon>
        <taxon>Actinomycetota</taxon>
        <taxon>Actinomycetes</taxon>
        <taxon>Nakamurellales</taxon>
        <taxon>Nakamurellaceae</taxon>
        <taxon>Nakamurella</taxon>
    </lineage>
</organism>
<feature type="binding site" evidence="14">
    <location>
        <position position="502"/>
    </location>
    <ligand>
        <name>Zn(2+)</name>
        <dbReference type="ChEBI" id="CHEBI:29105"/>
        <note>catalytic</note>
    </ligand>
</feature>
<feature type="active site" evidence="14">
    <location>
        <position position="427"/>
    </location>
</feature>
<dbReference type="PANTHER" id="PTHR23076">
    <property type="entry name" value="METALLOPROTEASE M41 FTSH"/>
    <property type="match status" value="1"/>
</dbReference>
<evidence type="ECO:0000256" key="2">
    <source>
        <dbReference type="ARBA" id="ARBA00010044"/>
    </source>
</evidence>
<evidence type="ECO:0000313" key="18">
    <source>
        <dbReference type="EMBL" id="AZI58918.1"/>
    </source>
</evidence>
<sequence length="841" mass="89199">MDRKRLLRSPLAWLAVVVIAFVLYSLFSDDTRGYAAKDTSVALSQLESGNVTNALIDDKEQRLRLTLKNGVDGESKIYAQYPAGASDAIFAAVQKAAPTGGFNTKVTSDNSIFSILIYLLPIGLILFFLFWMMNNSQGGGNKVMGFGKSKAKLLNKDMPSTKFTDVAGADEAVEELYEIKDFLQNPARYQALGAKIPKGVLLYGPPGTGKTLLARAVAGEAGVPFYTISGSDFVEMFVGVGASRVRDLFEQAKANSPAIIFVDEIDAVGRHRGAGMGGGHDEREQTLNQLLVEMDGFEAKGGIILIAATNRPDILDPALLRPGRFDRQIPVTAPDLRGRQAVLAVHAKGKPFADDVDFVALSKRTVGMSGADLANVINEAALLTARFNGNVITNAALEESVDRVTSGPARKGKVISEKERKITAYHEGGHTLAAWAMEDLEPVYKVTIMPRGRTGGHALVVPEDDKGLLTRSEMIARLVMAMGGRAAEELVFAEPTTGASSDIAMATKTARAMVTEYGMSAKLGAVKYGTGDDEPFLGRTYGSTPSYSHETAGEIDDEVRALIEAAHTEAWAVLNENRDILDKLAMELLEKETLDRKDLTRIFVDVVKRPKITSFDEFGARIPSTLPPIKTPGELAIERGEEWPRKPAAPAYASAGQQGYLLPPGQPSGVMSGAAPSGPVGFPSGGSPYGQADVNRYGYTPAPPPGAPGYQGPQPATNGGAPHNGYHGSSSGDSARPMPSNQGGYQPAGQLPANWTGGVLSGPLGPLPGRNPDAPAFAEGPTGYEAGVHPQGQHGYPHMGPAAPETGGWTRPDLTKPESAATAPQSSDPTDPWAPPKENDK</sequence>
<feature type="region of interest" description="Disordered" evidence="16">
    <location>
        <begin position="649"/>
        <end position="841"/>
    </location>
</feature>
<evidence type="ECO:0000256" key="9">
    <source>
        <dbReference type="ARBA" id="ARBA00022840"/>
    </source>
</evidence>
<keyword evidence="7 14" id="KW-0378">Hydrolase</keyword>
<dbReference type="GO" id="GO:0005524">
    <property type="term" value="F:ATP binding"/>
    <property type="evidence" value="ECO:0007669"/>
    <property type="project" value="UniProtKB-UniRule"/>
</dbReference>
<dbReference type="InterPro" id="IPR005936">
    <property type="entry name" value="FtsH"/>
</dbReference>
<dbReference type="PROSITE" id="PS00674">
    <property type="entry name" value="AAA"/>
    <property type="match status" value="1"/>
</dbReference>
<comment type="similarity">
    <text evidence="15">Belongs to the AAA ATPase family.</text>
</comment>
<dbReference type="GO" id="GO:0004176">
    <property type="term" value="F:ATP-dependent peptidase activity"/>
    <property type="evidence" value="ECO:0007669"/>
    <property type="project" value="InterPro"/>
</dbReference>